<feature type="transmembrane region" description="Helical" evidence="1">
    <location>
        <begin position="107"/>
        <end position="133"/>
    </location>
</feature>
<keyword evidence="3" id="KW-1185">Reference proteome</keyword>
<keyword evidence="1" id="KW-1133">Transmembrane helix</keyword>
<dbReference type="EMBL" id="BMME01000001">
    <property type="protein sequence ID" value="GGJ95983.1"/>
    <property type="molecule type" value="Genomic_DNA"/>
</dbReference>
<protein>
    <recommendedName>
        <fullName evidence="4">Glycerophosphoryl diester phosphodiesterase membrane domain-containing protein</fullName>
    </recommendedName>
</protein>
<feature type="transmembrane region" description="Helical" evidence="1">
    <location>
        <begin position="163"/>
        <end position="187"/>
    </location>
</feature>
<name>A0ABQ2E4Z6_9GAMM</name>
<keyword evidence="1" id="KW-0472">Membrane</keyword>
<evidence type="ECO:0000313" key="2">
    <source>
        <dbReference type="EMBL" id="GGJ95983.1"/>
    </source>
</evidence>
<feature type="transmembrane region" description="Helical" evidence="1">
    <location>
        <begin position="208"/>
        <end position="238"/>
    </location>
</feature>
<dbReference type="InterPro" id="IPR018212">
    <property type="entry name" value="Na/solute_symporter_CS"/>
</dbReference>
<dbReference type="Proteomes" id="UP000599009">
    <property type="component" value="Unassembled WGS sequence"/>
</dbReference>
<evidence type="ECO:0000313" key="3">
    <source>
        <dbReference type="Proteomes" id="UP000599009"/>
    </source>
</evidence>
<sequence length="296" mass="30132">MGPVSGWRWFKNAVNLGGSNPKAIFGGAALLALVIFVVAVVMSLAVGLVAPDGGTAQFALSMAISLPLLVLMGALLVGYLRVIDAVENGRPATATQIFSGFADTGTWLRAIVILLALALLQYALIGGLVALVAPEAGRWYLDNMAATADPAAQVAVPAGFGRAFAVTMVVGVLVYAAQAIGLGQVALRGKATGAALADGLTGALRNALPLALLLLVAMVAMFIVALVVGVLVMLFTALGAGSGMLLVLGIVIGVPVYLLLVVVMIVVSCGVMYSIWRDVCAVDGDAHDGDDRHVVA</sequence>
<dbReference type="PROSITE" id="PS00456">
    <property type="entry name" value="NA_SOLUT_SYMP_1"/>
    <property type="match status" value="1"/>
</dbReference>
<reference evidence="3" key="1">
    <citation type="journal article" date="2019" name="Int. J. Syst. Evol. Microbiol.">
        <title>The Global Catalogue of Microorganisms (GCM) 10K type strain sequencing project: providing services to taxonomists for standard genome sequencing and annotation.</title>
        <authorList>
            <consortium name="The Broad Institute Genomics Platform"/>
            <consortium name="The Broad Institute Genome Sequencing Center for Infectious Disease"/>
            <person name="Wu L."/>
            <person name="Ma J."/>
        </authorList>
    </citation>
    <scope>NUCLEOTIDE SEQUENCE [LARGE SCALE GENOMIC DNA]</scope>
    <source>
        <strain evidence="3">CGMCC 1.8985</strain>
    </source>
</reference>
<gene>
    <name evidence="2" type="ORF">GCM10011394_00980</name>
</gene>
<feature type="transmembrane region" description="Helical" evidence="1">
    <location>
        <begin position="28"/>
        <end position="50"/>
    </location>
</feature>
<evidence type="ECO:0008006" key="4">
    <source>
        <dbReference type="Google" id="ProtNLM"/>
    </source>
</evidence>
<feature type="transmembrane region" description="Helical" evidence="1">
    <location>
        <begin position="56"/>
        <end position="80"/>
    </location>
</feature>
<keyword evidence="1" id="KW-0812">Transmembrane</keyword>
<proteinExistence type="predicted"/>
<feature type="transmembrane region" description="Helical" evidence="1">
    <location>
        <begin position="244"/>
        <end position="267"/>
    </location>
</feature>
<organism evidence="2 3">
    <name type="scientific">Luteimonas terricola</name>
    <dbReference type="NCBI Taxonomy" id="645597"/>
    <lineage>
        <taxon>Bacteria</taxon>
        <taxon>Pseudomonadati</taxon>
        <taxon>Pseudomonadota</taxon>
        <taxon>Gammaproteobacteria</taxon>
        <taxon>Lysobacterales</taxon>
        <taxon>Lysobacteraceae</taxon>
        <taxon>Luteimonas</taxon>
    </lineage>
</organism>
<accession>A0ABQ2E4Z6</accession>
<comment type="caution">
    <text evidence="2">The sequence shown here is derived from an EMBL/GenBank/DDBJ whole genome shotgun (WGS) entry which is preliminary data.</text>
</comment>
<evidence type="ECO:0000256" key="1">
    <source>
        <dbReference type="SAM" id="Phobius"/>
    </source>
</evidence>